<sequence>MIVRSSNWPLVSLFAVDPKAARREIFMAASTSFVASIAMALAVATTVATVPNFAEPFPPNEFTASL</sequence>
<evidence type="ECO:0000313" key="2">
    <source>
        <dbReference type="EMBL" id="JAD94104.1"/>
    </source>
</evidence>
<proteinExistence type="predicted"/>
<accession>A0A0A9E009</accession>
<reference evidence="2" key="1">
    <citation type="submission" date="2014-09" db="EMBL/GenBank/DDBJ databases">
        <authorList>
            <person name="Magalhaes I.L.F."/>
            <person name="Oliveira U."/>
            <person name="Santos F.R."/>
            <person name="Vidigal T.H.D.A."/>
            <person name="Brescovit A.D."/>
            <person name="Santos A.J."/>
        </authorList>
    </citation>
    <scope>NUCLEOTIDE SEQUENCE</scope>
    <source>
        <tissue evidence="2">Shoot tissue taken approximately 20 cm above the soil surface</tissue>
    </source>
</reference>
<keyword evidence="1" id="KW-0472">Membrane</keyword>
<feature type="transmembrane region" description="Helical" evidence="1">
    <location>
        <begin position="25"/>
        <end position="50"/>
    </location>
</feature>
<dbReference type="AlphaFoldDB" id="A0A0A9E009"/>
<keyword evidence="1" id="KW-0812">Transmembrane</keyword>
<organism evidence="2">
    <name type="scientific">Arundo donax</name>
    <name type="common">Giant reed</name>
    <name type="synonym">Donax arundinaceus</name>
    <dbReference type="NCBI Taxonomy" id="35708"/>
    <lineage>
        <taxon>Eukaryota</taxon>
        <taxon>Viridiplantae</taxon>
        <taxon>Streptophyta</taxon>
        <taxon>Embryophyta</taxon>
        <taxon>Tracheophyta</taxon>
        <taxon>Spermatophyta</taxon>
        <taxon>Magnoliopsida</taxon>
        <taxon>Liliopsida</taxon>
        <taxon>Poales</taxon>
        <taxon>Poaceae</taxon>
        <taxon>PACMAD clade</taxon>
        <taxon>Arundinoideae</taxon>
        <taxon>Arundineae</taxon>
        <taxon>Arundo</taxon>
    </lineage>
</organism>
<evidence type="ECO:0000256" key="1">
    <source>
        <dbReference type="SAM" id="Phobius"/>
    </source>
</evidence>
<protein>
    <submittedName>
        <fullName evidence="2">Uncharacterized protein</fullName>
    </submittedName>
</protein>
<dbReference type="EMBL" id="GBRH01203791">
    <property type="protein sequence ID" value="JAD94104.1"/>
    <property type="molecule type" value="Transcribed_RNA"/>
</dbReference>
<keyword evidence="1" id="KW-1133">Transmembrane helix</keyword>
<name>A0A0A9E009_ARUDO</name>
<reference evidence="2" key="2">
    <citation type="journal article" date="2015" name="Data Brief">
        <title>Shoot transcriptome of the giant reed, Arundo donax.</title>
        <authorList>
            <person name="Barrero R.A."/>
            <person name="Guerrero F.D."/>
            <person name="Moolhuijzen P."/>
            <person name="Goolsby J.A."/>
            <person name="Tidwell J."/>
            <person name="Bellgard S.E."/>
            <person name="Bellgard M.I."/>
        </authorList>
    </citation>
    <scope>NUCLEOTIDE SEQUENCE</scope>
    <source>
        <tissue evidence="2">Shoot tissue taken approximately 20 cm above the soil surface</tissue>
    </source>
</reference>